<dbReference type="InterPro" id="IPR002317">
    <property type="entry name" value="Ser-tRNA-ligase_type_1"/>
</dbReference>
<dbReference type="Gene3D" id="1.10.287.40">
    <property type="entry name" value="Serine-tRNA synthetase, tRNA binding domain"/>
    <property type="match status" value="1"/>
</dbReference>
<dbReference type="SUPFAM" id="SSF55681">
    <property type="entry name" value="Class II aaRS and biotin synthetases"/>
    <property type="match status" value="1"/>
</dbReference>
<dbReference type="InterPro" id="IPR015866">
    <property type="entry name" value="Ser-tRNA-synth_1_N"/>
</dbReference>
<feature type="region of interest" description="Disordered" evidence="18">
    <location>
        <begin position="69"/>
        <end position="95"/>
    </location>
</feature>
<feature type="binding site" evidence="16">
    <location>
        <begin position="380"/>
        <end position="383"/>
    </location>
    <ligand>
        <name>ATP</name>
        <dbReference type="ChEBI" id="CHEBI:30616"/>
    </ligand>
</feature>
<dbReference type="PANTHER" id="PTHR43697:SF1">
    <property type="entry name" value="SERINE--TRNA LIGASE"/>
    <property type="match status" value="1"/>
</dbReference>
<dbReference type="SUPFAM" id="SSF46589">
    <property type="entry name" value="tRNA-binding arm"/>
    <property type="match status" value="1"/>
</dbReference>
<evidence type="ECO:0000259" key="19">
    <source>
        <dbReference type="PROSITE" id="PS50862"/>
    </source>
</evidence>
<comment type="similarity">
    <text evidence="3">Belongs to the class-II aminoacyl-tRNA synthetase family. Type-1 seryl-tRNA synthetase subfamily.</text>
</comment>
<evidence type="ECO:0000256" key="10">
    <source>
        <dbReference type="ARBA" id="ARBA00023146"/>
    </source>
</evidence>
<dbReference type="GO" id="GO:0005524">
    <property type="term" value="F:ATP binding"/>
    <property type="evidence" value="ECO:0007669"/>
    <property type="project" value="UniProtKB-KW"/>
</dbReference>
<keyword evidence="9" id="KW-0648">Protein biosynthesis</keyword>
<evidence type="ECO:0000256" key="15">
    <source>
        <dbReference type="PIRSR" id="PIRSR001529-1"/>
    </source>
</evidence>
<keyword evidence="10" id="KW-0030">Aminoacyl-tRNA synthetase</keyword>
<comment type="catalytic activity">
    <reaction evidence="12">
        <text>tRNA(Sec) + L-serine + ATP = L-seryl-tRNA(Sec) + AMP + diphosphate + H(+)</text>
        <dbReference type="Rhea" id="RHEA:42580"/>
        <dbReference type="Rhea" id="RHEA-COMP:9742"/>
        <dbReference type="Rhea" id="RHEA-COMP:10128"/>
        <dbReference type="ChEBI" id="CHEBI:15378"/>
        <dbReference type="ChEBI" id="CHEBI:30616"/>
        <dbReference type="ChEBI" id="CHEBI:33019"/>
        <dbReference type="ChEBI" id="CHEBI:33384"/>
        <dbReference type="ChEBI" id="CHEBI:78442"/>
        <dbReference type="ChEBI" id="CHEBI:78533"/>
        <dbReference type="ChEBI" id="CHEBI:456215"/>
        <dbReference type="EC" id="6.1.1.11"/>
    </reaction>
</comment>
<dbReference type="Gene3D" id="3.30.930.10">
    <property type="entry name" value="Bira Bifunctional Protein, Domain 2"/>
    <property type="match status" value="1"/>
</dbReference>
<feature type="binding site" evidence="15">
    <location>
        <position position="261"/>
    </location>
    <ligand>
        <name>L-serine</name>
        <dbReference type="ChEBI" id="CHEBI:33384"/>
    </ligand>
</feature>
<organism evidence="20 21">
    <name type="scientific">Paenibacillus thalictri</name>
    <dbReference type="NCBI Taxonomy" id="2527873"/>
    <lineage>
        <taxon>Bacteria</taxon>
        <taxon>Bacillati</taxon>
        <taxon>Bacillota</taxon>
        <taxon>Bacilli</taxon>
        <taxon>Bacillales</taxon>
        <taxon>Paenibacillaceae</taxon>
        <taxon>Paenibacillus</taxon>
    </lineage>
</organism>
<feature type="binding site" evidence="15">
    <location>
        <position position="291"/>
    </location>
    <ligand>
        <name>L-serine</name>
        <dbReference type="ChEBI" id="CHEBI:33384"/>
    </ligand>
</feature>
<dbReference type="Proteomes" id="UP000293142">
    <property type="component" value="Unassembled WGS sequence"/>
</dbReference>
<evidence type="ECO:0000256" key="12">
    <source>
        <dbReference type="ARBA" id="ARBA00047929"/>
    </source>
</evidence>
<keyword evidence="17" id="KW-0175">Coiled coil</keyword>
<dbReference type="OrthoDB" id="9804647at2"/>
<dbReference type="RefSeq" id="WP_131015771.1">
    <property type="nucleotide sequence ID" value="NZ_SIRE01000017.1"/>
</dbReference>
<reference evidence="20 21" key="1">
    <citation type="submission" date="2019-02" db="EMBL/GenBank/DDBJ databases">
        <title>Paenibacillus sp. nov., isolated from surface-sterilized tissue of Thalictrum simplex L.</title>
        <authorList>
            <person name="Tuo L."/>
        </authorList>
    </citation>
    <scope>NUCLEOTIDE SEQUENCE [LARGE SCALE GENOMIC DNA]</scope>
    <source>
        <strain evidence="20 21">N2SHLJ1</strain>
    </source>
</reference>
<dbReference type="EMBL" id="SIRE01000017">
    <property type="protein sequence ID" value="TBL75282.1"/>
    <property type="molecule type" value="Genomic_DNA"/>
</dbReference>
<feature type="coiled-coil region" evidence="17">
    <location>
        <begin position="30"/>
        <end position="64"/>
    </location>
</feature>
<evidence type="ECO:0000256" key="17">
    <source>
        <dbReference type="SAM" id="Coils"/>
    </source>
</evidence>
<evidence type="ECO:0000256" key="9">
    <source>
        <dbReference type="ARBA" id="ARBA00022917"/>
    </source>
</evidence>
<comment type="subcellular location">
    <subcellularLocation>
        <location evidence="1">Cytoplasm</location>
    </subcellularLocation>
</comment>
<dbReference type="InterPro" id="IPR042103">
    <property type="entry name" value="SerRS_1_N_sf"/>
</dbReference>
<comment type="catalytic activity">
    <reaction evidence="13">
        <text>tRNA(Ser) + L-serine + ATP = L-seryl-tRNA(Ser) + AMP + diphosphate + H(+)</text>
        <dbReference type="Rhea" id="RHEA:12292"/>
        <dbReference type="Rhea" id="RHEA-COMP:9669"/>
        <dbReference type="Rhea" id="RHEA-COMP:9703"/>
        <dbReference type="ChEBI" id="CHEBI:15378"/>
        <dbReference type="ChEBI" id="CHEBI:30616"/>
        <dbReference type="ChEBI" id="CHEBI:33019"/>
        <dbReference type="ChEBI" id="CHEBI:33384"/>
        <dbReference type="ChEBI" id="CHEBI:78442"/>
        <dbReference type="ChEBI" id="CHEBI:78533"/>
        <dbReference type="ChEBI" id="CHEBI:456215"/>
        <dbReference type="EC" id="6.1.1.11"/>
    </reaction>
</comment>
<accession>A0A4Q9DNV5</accession>
<evidence type="ECO:0000313" key="21">
    <source>
        <dbReference type="Proteomes" id="UP000293142"/>
    </source>
</evidence>
<dbReference type="PRINTS" id="PR00981">
    <property type="entry name" value="TRNASYNTHSER"/>
</dbReference>
<evidence type="ECO:0000256" key="6">
    <source>
        <dbReference type="ARBA" id="ARBA00022598"/>
    </source>
</evidence>
<dbReference type="InterPro" id="IPR006195">
    <property type="entry name" value="aa-tRNA-synth_II"/>
</dbReference>
<dbReference type="Pfam" id="PF02403">
    <property type="entry name" value="Seryl_tRNA_N"/>
    <property type="match status" value="1"/>
</dbReference>
<feature type="compositionally biased region" description="Basic and acidic residues" evidence="18">
    <location>
        <begin position="69"/>
        <end position="87"/>
    </location>
</feature>
<dbReference type="GO" id="GO:0006434">
    <property type="term" value="P:seryl-tRNA aminoacylation"/>
    <property type="evidence" value="ECO:0007669"/>
    <property type="project" value="UniProtKB-UniRule"/>
</dbReference>
<evidence type="ECO:0000256" key="3">
    <source>
        <dbReference type="ARBA" id="ARBA00010728"/>
    </source>
</evidence>
<feature type="binding site" evidence="16">
    <location>
        <begin position="291"/>
        <end position="293"/>
    </location>
    <ligand>
        <name>ATP</name>
        <dbReference type="ChEBI" id="CHEBI:30616"/>
    </ligand>
</feature>
<protein>
    <recommendedName>
        <fullName evidence="11 14">Serine--tRNA ligase</fullName>
        <ecNumber evidence="4 14">6.1.1.11</ecNumber>
    </recommendedName>
</protein>
<sequence length="464" mass="51941">MLDVKWILDNQETVQTAANQKGIAVSVAELAAAQQKKLELLREVELLRQERNTLSQRVAALVREERAQTAERWQTAHKEERPDHEPPEGSDSVAQTPALSDVLKDNVKQINNRLTLLETELSETQHTVDRLLLRMPNIVSPDSPVGRSDADNVEVRKVGAPREFDFAYRDHVSLGELHQMIDIPRGVKTGGTRSYFLRGAGVLLHRAVQQLAVDLLVEAGFTLLEVPLMVTSDVMTNAGFFPLGEDQTYKLEGENKWLVGTSEASLVSYFGGEMLDLSQPVKLAAASTCFRSEVGSSGRDVQGLYRVHQFAKVEQVVLCQADPELAERLLQEITSNAEQLLQLLELPYRVMAVCTGDMSQKTYKQYDIETWMPSRNAYGETHSSSSLLDFQARRAMLRYRGEDGRPVYCYTLNNTAVASPRILIPLLENHQEEDGAIHIPPALRPYMNGAERLVPQGARSRPLR</sequence>
<keyword evidence="7" id="KW-0547">Nucleotide-binding</keyword>
<dbReference type="NCBIfam" id="TIGR00414">
    <property type="entry name" value="serS"/>
    <property type="match status" value="1"/>
</dbReference>
<feature type="binding site" evidence="15">
    <location>
        <position position="413"/>
    </location>
    <ligand>
        <name>L-serine</name>
        <dbReference type="ChEBI" id="CHEBI:33384"/>
    </ligand>
</feature>
<keyword evidence="8 16" id="KW-0067">ATP-binding</keyword>
<dbReference type="EC" id="6.1.1.11" evidence="4 14"/>
<evidence type="ECO:0000256" key="16">
    <source>
        <dbReference type="PIRSR" id="PIRSR001529-2"/>
    </source>
</evidence>
<keyword evidence="5" id="KW-0963">Cytoplasm</keyword>
<evidence type="ECO:0000256" key="11">
    <source>
        <dbReference type="ARBA" id="ARBA00039158"/>
    </source>
</evidence>
<evidence type="ECO:0000256" key="18">
    <source>
        <dbReference type="SAM" id="MobiDB-lite"/>
    </source>
</evidence>
<dbReference type="GO" id="GO:0016740">
    <property type="term" value="F:transferase activity"/>
    <property type="evidence" value="ECO:0007669"/>
    <property type="project" value="UniProtKB-ARBA"/>
</dbReference>
<dbReference type="GO" id="GO:0140096">
    <property type="term" value="F:catalytic activity, acting on a protein"/>
    <property type="evidence" value="ECO:0007669"/>
    <property type="project" value="UniProtKB-ARBA"/>
</dbReference>
<dbReference type="PROSITE" id="PS50862">
    <property type="entry name" value="AA_TRNA_LIGASE_II"/>
    <property type="match status" value="1"/>
</dbReference>
<dbReference type="GO" id="GO:0005737">
    <property type="term" value="C:cytoplasm"/>
    <property type="evidence" value="ECO:0007669"/>
    <property type="project" value="UniProtKB-SubCell"/>
</dbReference>
<gene>
    <name evidence="20" type="ORF">EYB31_22980</name>
</gene>
<evidence type="ECO:0000256" key="8">
    <source>
        <dbReference type="ARBA" id="ARBA00022840"/>
    </source>
</evidence>
<dbReference type="PIRSF" id="PIRSF001529">
    <property type="entry name" value="Ser-tRNA-synth_IIa"/>
    <property type="match status" value="1"/>
</dbReference>
<keyword evidence="6 20" id="KW-0436">Ligase</keyword>
<dbReference type="InterPro" id="IPR045864">
    <property type="entry name" value="aa-tRNA-synth_II/BPL/LPL"/>
</dbReference>
<feature type="coiled-coil region" evidence="17">
    <location>
        <begin position="100"/>
        <end position="127"/>
    </location>
</feature>
<feature type="site" description="Important for serine binding" evidence="15">
    <location>
        <position position="415"/>
    </location>
</feature>
<evidence type="ECO:0000256" key="4">
    <source>
        <dbReference type="ARBA" id="ARBA00012840"/>
    </source>
</evidence>
<dbReference type="InterPro" id="IPR010978">
    <property type="entry name" value="tRNA-bd_arm"/>
</dbReference>
<dbReference type="AlphaFoldDB" id="A0A4Q9DNV5"/>
<evidence type="ECO:0000256" key="2">
    <source>
        <dbReference type="ARBA" id="ARBA00005045"/>
    </source>
</evidence>
<dbReference type="Pfam" id="PF00587">
    <property type="entry name" value="tRNA-synt_2b"/>
    <property type="match status" value="1"/>
</dbReference>
<evidence type="ECO:0000313" key="20">
    <source>
        <dbReference type="EMBL" id="TBL75282.1"/>
    </source>
</evidence>
<evidence type="ECO:0000256" key="13">
    <source>
        <dbReference type="ARBA" id="ARBA00048823"/>
    </source>
</evidence>
<evidence type="ECO:0000256" key="5">
    <source>
        <dbReference type="ARBA" id="ARBA00022490"/>
    </source>
</evidence>
<evidence type="ECO:0000256" key="14">
    <source>
        <dbReference type="NCBIfam" id="TIGR00414"/>
    </source>
</evidence>
<comment type="caution">
    <text evidence="20">The sequence shown here is derived from an EMBL/GenBank/DDBJ whole genome shotgun (WGS) entry which is preliminary data.</text>
</comment>
<dbReference type="InterPro" id="IPR002314">
    <property type="entry name" value="aa-tRNA-synt_IIb"/>
</dbReference>
<name>A0A4Q9DNV5_9BACL</name>
<evidence type="ECO:0000256" key="1">
    <source>
        <dbReference type="ARBA" id="ARBA00004496"/>
    </source>
</evidence>
<keyword evidence="21" id="KW-1185">Reference proteome</keyword>
<feature type="binding site" evidence="15">
    <location>
        <position position="314"/>
    </location>
    <ligand>
        <name>L-serine</name>
        <dbReference type="ChEBI" id="CHEBI:33384"/>
    </ligand>
</feature>
<evidence type="ECO:0000256" key="7">
    <source>
        <dbReference type="ARBA" id="ARBA00022741"/>
    </source>
</evidence>
<dbReference type="GO" id="GO:0004828">
    <property type="term" value="F:serine-tRNA ligase activity"/>
    <property type="evidence" value="ECO:0007669"/>
    <property type="project" value="UniProtKB-UniRule"/>
</dbReference>
<feature type="domain" description="Aminoacyl-transfer RNA synthetases class-II family profile" evidence="19">
    <location>
        <begin position="170"/>
        <end position="440"/>
    </location>
</feature>
<proteinExistence type="inferred from homology"/>
<feature type="binding site" evidence="16">
    <location>
        <begin position="307"/>
        <end position="310"/>
    </location>
    <ligand>
        <name>ATP</name>
        <dbReference type="ChEBI" id="CHEBI:30616"/>
    </ligand>
</feature>
<dbReference type="PANTHER" id="PTHR43697">
    <property type="entry name" value="SERYL-TRNA SYNTHETASE"/>
    <property type="match status" value="1"/>
</dbReference>
<comment type="pathway">
    <text evidence="2">Aminoacyl-tRNA biosynthesis; selenocysteinyl-tRNA(Sec) biosynthesis; L-seryl-tRNA(Sec) from L-serine and tRNA(Sec): step 1/1.</text>
</comment>